<evidence type="ECO:0000313" key="12">
    <source>
        <dbReference type="Proteomes" id="UP000593998"/>
    </source>
</evidence>
<evidence type="ECO:0000313" key="9">
    <source>
        <dbReference type="EMBL" id="APH01592.1"/>
    </source>
</evidence>
<dbReference type="Proteomes" id="UP000593998">
    <property type="component" value="Chromosome"/>
</dbReference>
<protein>
    <submittedName>
        <fullName evidence="10">Nicotinamide mononucleotide transporter</fullName>
    </submittedName>
</protein>
<feature type="transmembrane region" description="Helical" evidence="8">
    <location>
        <begin position="15"/>
        <end position="35"/>
    </location>
</feature>
<evidence type="ECO:0000256" key="6">
    <source>
        <dbReference type="ARBA" id="ARBA00022989"/>
    </source>
</evidence>
<evidence type="ECO:0000313" key="10">
    <source>
        <dbReference type="EMBL" id="QOK21502.1"/>
    </source>
</evidence>
<feature type="transmembrane region" description="Helical" evidence="8">
    <location>
        <begin position="148"/>
        <end position="168"/>
    </location>
</feature>
<evidence type="ECO:0000313" key="11">
    <source>
        <dbReference type="Proteomes" id="UP000182938"/>
    </source>
</evidence>
<dbReference type="Pfam" id="PF04973">
    <property type="entry name" value="NMN_transporter"/>
    <property type="match status" value="1"/>
</dbReference>
<comment type="similarity">
    <text evidence="2">Belongs to the nicotinamide ribonucleoside (NR) uptake permease (TC 4.B.1) family.</text>
</comment>
<dbReference type="InterPro" id="IPR006419">
    <property type="entry name" value="NMN_transpt_PnuC"/>
</dbReference>
<organism evidence="9 11">
    <name type="scientific">Janibacter indicus</name>
    <dbReference type="NCBI Taxonomy" id="857417"/>
    <lineage>
        <taxon>Bacteria</taxon>
        <taxon>Bacillati</taxon>
        <taxon>Actinomycetota</taxon>
        <taxon>Actinomycetes</taxon>
        <taxon>Micrococcales</taxon>
        <taxon>Intrasporangiaceae</taxon>
        <taxon>Janibacter</taxon>
    </lineage>
</organism>
<evidence type="ECO:0000256" key="1">
    <source>
        <dbReference type="ARBA" id="ARBA00004651"/>
    </source>
</evidence>
<dbReference type="KEGG" id="jte:ASJ30_08635"/>
<dbReference type="PANTHER" id="PTHR36122:SF2">
    <property type="entry name" value="NICOTINAMIDE RIBOSIDE TRANSPORTER PNUC"/>
    <property type="match status" value="1"/>
</dbReference>
<name>A0A1L3MH13_9MICO</name>
<feature type="transmembrane region" description="Helical" evidence="8">
    <location>
        <begin position="198"/>
        <end position="216"/>
    </location>
</feature>
<feature type="transmembrane region" description="Helical" evidence="8">
    <location>
        <begin position="121"/>
        <end position="142"/>
    </location>
</feature>
<evidence type="ECO:0000256" key="7">
    <source>
        <dbReference type="ARBA" id="ARBA00023136"/>
    </source>
</evidence>
<dbReference type="EMBL" id="CP013290">
    <property type="protein sequence ID" value="APH01592.1"/>
    <property type="molecule type" value="Genomic_DNA"/>
</dbReference>
<sequence>MSIIEWIYSAGVDIAGYRLSLMEVIGIGFGLASAVGGMLRKVWAWPIGIVGNVILFFVYIGITLGVDDKAPLFGQSARQIFFIITSLYGWWRWRQVKLADHSGDAHAITPRWATWGERAGLALTMVLGIAVAQQVFTMLGAGWPAPRWYHVADAWIFMGSLLATYAMARGWNEFWLIWIGVDLVGVPLLWTSGYIPTAVLYAFYAAFVLYGFVVWLRASRSERPDGEPVDGRAPVAN</sequence>
<keyword evidence="11" id="KW-1185">Reference proteome</keyword>
<dbReference type="Proteomes" id="UP000182938">
    <property type="component" value="Chromosome"/>
</dbReference>
<dbReference type="PANTHER" id="PTHR36122">
    <property type="entry name" value="NICOTINAMIDE RIBOSIDE TRANSPORTER PNUC"/>
    <property type="match status" value="1"/>
</dbReference>
<keyword evidence="6 8" id="KW-1133">Transmembrane helix</keyword>
<keyword evidence="3" id="KW-0813">Transport</keyword>
<evidence type="ECO:0000256" key="5">
    <source>
        <dbReference type="ARBA" id="ARBA00022692"/>
    </source>
</evidence>
<dbReference type="EMBL" id="CP062789">
    <property type="protein sequence ID" value="QOK21502.1"/>
    <property type="molecule type" value="Genomic_DNA"/>
</dbReference>
<comment type="subcellular location">
    <subcellularLocation>
        <location evidence="1">Cell membrane</location>
        <topology evidence="1">Multi-pass membrane protein</topology>
    </subcellularLocation>
</comment>
<dbReference type="RefSeq" id="WP_072624744.1">
    <property type="nucleotide sequence ID" value="NZ_CP013290.1"/>
</dbReference>
<keyword evidence="5 8" id="KW-0812">Transmembrane</keyword>
<evidence type="ECO:0000256" key="2">
    <source>
        <dbReference type="ARBA" id="ARBA00006669"/>
    </source>
</evidence>
<evidence type="ECO:0000256" key="8">
    <source>
        <dbReference type="SAM" id="Phobius"/>
    </source>
</evidence>
<keyword evidence="4" id="KW-1003">Cell membrane</keyword>
<proteinExistence type="inferred from homology"/>
<keyword evidence="7 8" id="KW-0472">Membrane</keyword>
<reference evidence="10 12" key="2">
    <citation type="submission" date="2020-10" db="EMBL/GenBank/DDBJ databases">
        <title>Janibacter indicus TT2 genome sequence.</title>
        <authorList>
            <person name="Lee K."/>
            <person name="Ganzorig M."/>
        </authorList>
    </citation>
    <scope>NUCLEOTIDE SEQUENCE [LARGE SCALE GENOMIC DNA]</scope>
    <source>
        <strain evidence="10 12">TT2</strain>
    </source>
</reference>
<gene>
    <name evidence="9" type="ORF">ASJ30_08635</name>
    <name evidence="10" type="ORF">IGS73_10005</name>
</gene>
<dbReference type="AlphaFoldDB" id="A0A1L3MH13"/>
<feature type="transmembrane region" description="Helical" evidence="8">
    <location>
        <begin position="42"/>
        <end position="66"/>
    </location>
</feature>
<evidence type="ECO:0000256" key="4">
    <source>
        <dbReference type="ARBA" id="ARBA00022475"/>
    </source>
</evidence>
<accession>A0A1L3MH13</accession>
<reference evidence="9 11" key="1">
    <citation type="submission" date="2015-11" db="EMBL/GenBank/DDBJ databases">
        <authorList>
            <person name="Zhang Y."/>
            <person name="Guo Z."/>
        </authorList>
    </citation>
    <scope>NUCLEOTIDE SEQUENCE [LARGE SCALE GENOMIC DNA]</scope>
    <source>
        <strain evidence="9 11">YFY001</strain>
    </source>
</reference>
<dbReference type="GO" id="GO:0034257">
    <property type="term" value="F:nicotinamide riboside transmembrane transporter activity"/>
    <property type="evidence" value="ECO:0007669"/>
    <property type="project" value="InterPro"/>
</dbReference>
<evidence type="ECO:0000256" key="3">
    <source>
        <dbReference type="ARBA" id="ARBA00022448"/>
    </source>
</evidence>
<dbReference type="GO" id="GO:0005886">
    <property type="term" value="C:plasma membrane"/>
    <property type="evidence" value="ECO:0007669"/>
    <property type="project" value="UniProtKB-SubCell"/>
</dbReference>